<protein>
    <submittedName>
        <fullName evidence="1">Uncharacterized protein</fullName>
    </submittedName>
</protein>
<name>R4Z530_9ACTN</name>
<dbReference type="STRING" id="1229780.BN381_40020"/>
<dbReference type="OrthoDB" id="7052511at2"/>
<evidence type="ECO:0000313" key="2">
    <source>
        <dbReference type="Proteomes" id="UP000018291"/>
    </source>
</evidence>
<comment type="caution">
    <text evidence="1">The sequence shown here is derived from an EMBL/GenBank/DDBJ whole genome shotgun (WGS) entry which is preliminary data.</text>
</comment>
<dbReference type="Proteomes" id="UP000018291">
    <property type="component" value="Unassembled WGS sequence"/>
</dbReference>
<gene>
    <name evidence="1" type="ORF">BN381_40020</name>
</gene>
<dbReference type="EMBL" id="CANL01000034">
    <property type="protein sequence ID" value="CCM64406.1"/>
    <property type="molecule type" value="Genomic_DNA"/>
</dbReference>
<keyword evidence="2" id="KW-1185">Reference proteome</keyword>
<proteinExistence type="predicted"/>
<reference evidence="1 2" key="1">
    <citation type="journal article" date="2013" name="ISME J.">
        <title>Metabolic model for the filamentous 'Candidatus Microthrix parvicella' based on genomic and metagenomic analyses.</title>
        <authorList>
            <person name="Jon McIlroy S."/>
            <person name="Kristiansen R."/>
            <person name="Albertsen M."/>
            <person name="Michael Karst S."/>
            <person name="Rossetti S."/>
            <person name="Lund Nielsen J."/>
            <person name="Tandoi V."/>
            <person name="James Seviour R."/>
            <person name="Nielsen P.H."/>
        </authorList>
    </citation>
    <scope>NUCLEOTIDE SEQUENCE [LARGE SCALE GENOMIC DNA]</scope>
    <source>
        <strain evidence="1 2">RN1</strain>
    </source>
</reference>
<evidence type="ECO:0000313" key="1">
    <source>
        <dbReference type="EMBL" id="CCM64406.1"/>
    </source>
</evidence>
<dbReference type="RefSeq" id="WP_012228488.1">
    <property type="nucleotide sequence ID" value="NZ_HG422565.1"/>
</dbReference>
<accession>R4Z530</accession>
<dbReference type="HOGENOM" id="CLU_715132_0_0_11"/>
<dbReference type="AlphaFoldDB" id="R4Z530"/>
<sequence length="386" mass="41667">MTRQTGTYPVELGFLPDAFAIPDVEHPGLLRVGERGAAPYGGESVEHHDCPTTDCTHVDVDVDLLEAGFDTVDLAPFADLQRVLERIDAAGSLIEADAAAVQAALEGAVLRCASGLTLTVLYVADEGQFMRTAGPNRMSMVPSLPTGKNGHGPADAVHADQDVFGTPIRQLMGGDGPTLFRHDSPGVHNHEPSLMLVNLWIPLQQITQPLVFADGRSIDRERHQLRYGLATNSFLEREDDVDINDIWMFLHDSGQRWFFRSDMDHRSAYVFNTLGTAHGAGVLPGEDDAERCSRALGAGESAVERGDAPGLVEALGDLDGTQTPEQATPALRDAIDGMLALADEARSDPEAVCGPMARDWVGRARAARRAVVRRSIELRVVVSVDH</sequence>
<organism evidence="1 2">
    <name type="scientific">Candidatus Neomicrothrix parvicella RN1</name>
    <dbReference type="NCBI Taxonomy" id="1229780"/>
    <lineage>
        <taxon>Bacteria</taxon>
        <taxon>Bacillati</taxon>
        <taxon>Actinomycetota</taxon>
        <taxon>Acidimicrobiia</taxon>
        <taxon>Acidimicrobiales</taxon>
        <taxon>Microthrixaceae</taxon>
        <taxon>Candidatus Neomicrothrix</taxon>
    </lineage>
</organism>